<dbReference type="EMBL" id="FOKV01000001">
    <property type="protein sequence ID" value="SFB72522.1"/>
    <property type="molecule type" value="Genomic_DNA"/>
</dbReference>
<keyword evidence="2" id="KW-1185">Reference proteome</keyword>
<name>A0A1I1DDR4_9FLAO</name>
<dbReference type="OrthoDB" id="9839890at2"/>
<sequence>MLLLKKLNISHVYLIVIAILAFLLFTDSCCSDVVISEETTIETEIVTKVDSSSNQQIKNKTPETVNVVEHKDSTQIIPKEKMHEQDPKKVKQVNRYRDTTYFENAVVYSDILSEGRVLKLDLRTSIDHLRTTITETKTIQKTSLGFYLKPSVEFVPGLLNSVGTEVLFIKGRFGGSAGIAYAFQDPVSPIRFRVGLLIKL</sequence>
<protein>
    <submittedName>
        <fullName evidence="1">Uncharacterized protein</fullName>
    </submittedName>
</protein>
<dbReference type="RefSeq" id="WP_092539604.1">
    <property type="nucleotide sequence ID" value="NZ_FOKV01000001.1"/>
</dbReference>
<dbReference type="Proteomes" id="UP000199438">
    <property type="component" value="Unassembled WGS sequence"/>
</dbReference>
<dbReference type="STRING" id="1334022.SAMN04487907_101271"/>
<gene>
    <name evidence="1" type="ORF">SAMN04487907_101271</name>
</gene>
<organism evidence="1 2">
    <name type="scientific">Zunongwangia mangrovi</name>
    <dbReference type="NCBI Taxonomy" id="1334022"/>
    <lineage>
        <taxon>Bacteria</taxon>
        <taxon>Pseudomonadati</taxon>
        <taxon>Bacteroidota</taxon>
        <taxon>Flavobacteriia</taxon>
        <taxon>Flavobacteriales</taxon>
        <taxon>Flavobacteriaceae</taxon>
        <taxon>Zunongwangia</taxon>
    </lineage>
</organism>
<accession>A0A1I1DDR4</accession>
<reference evidence="2" key="1">
    <citation type="submission" date="2016-10" db="EMBL/GenBank/DDBJ databases">
        <authorList>
            <person name="Varghese N."/>
            <person name="Submissions S."/>
        </authorList>
    </citation>
    <scope>NUCLEOTIDE SEQUENCE [LARGE SCALE GENOMIC DNA]</scope>
    <source>
        <strain evidence="2">DSM 24499</strain>
    </source>
</reference>
<proteinExistence type="predicted"/>
<evidence type="ECO:0000313" key="1">
    <source>
        <dbReference type="EMBL" id="SFB72522.1"/>
    </source>
</evidence>
<dbReference type="AlphaFoldDB" id="A0A1I1DDR4"/>
<evidence type="ECO:0000313" key="2">
    <source>
        <dbReference type="Proteomes" id="UP000199438"/>
    </source>
</evidence>